<accession>A0A6J7X1M4</accession>
<proteinExistence type="predicted"/>
<protein>
    <submittedName>
        <fullName evidence="1">Uncharacterized protein</fullName>
    </submittedName>
</protein>
<reference evidence="1" key="1">
    <citation type="submission" date="2020-05" db="EMBL/GenBank/DDBJ databases">
        <authorList>
            <person name="Chiriac C."/>
            <person name="Salcher M."/>
            <person name="Ghai R."/>
            <person name="Kavagutti S V."/>
        </authorList>
    </citation>
    <scope>NUCLEOTIDE SEQUENCE</scope>
</reference>
<organism evidence="1">
    <name type="scientific">uncultured Caudovirales phage</name>
    <dbReference type="NCBI Taxonomy" id="2100421"/>
    <lineage>
        <taxon>Viruses</taxon>
        <taxon>Duplodnaviria</taxon>
        <taxon>Heunggongvirae</taxon>
        <taxon>Uroviricota</taxon>
        <taxon>Caudoviricetes</taxon>
        <taxon>Peduoviridae</taxon>
        <taxon>Maltschvirus</taxon>
        <taxon>Maltschvirus maltsch</taxon>
    </lineage>
</organism>
<sequence>MTPKSFDIDTAKHIVGDSRMRVIEAKARADADAGKYDAPQHVEGAYWDRVRSDMEYVIYITTHQKRLERAARIQQRSQKEKT</sequence>
<evidence type="ECO:0000313" key="1">
    <source>
        <dbReference type="EMBL" id="CAB5224431.1"/>
    </source>
</evidence>
<name>A0A6J7X1M4_9CAUD</name>
<gene>
    <name evidence="1" type="ORF">UFOVP393_77</name>
</gene>
<dbReference type="EMBL" id="LR798335">
    <property type="protein sequence ID" value="CAB5224431.1"/>
    <property type="molecule type" value="Genomic_DNA"/>
</dbReference>